<protein>
    <submittedName>
        <fullName evidence="4">Fimbria/pilus outer membrane usher protein</fullName>
    </submittedName>
</protein>
<reference evidence="4 5" key="1">
    <citation type="submission" date="2020-01" db="EMBL/GenBank/DDBJ databases">
        <title>Genome sequencing of strain KACC 21265.</title>
        <authorList>
            <person name="Heo J."/>
            <person name="Kim S.-J."/>
            <person name="Kim J.-S."/>
            <person name="Hong S.-B."/>
            <person name="Kwon S.-W."/>
        </authorList>
    </citation>
    <scope>NUCLEOTIDE SEQUENCE [LARGE SCALE GENOMIC DNA]</scope>
    <source>
        <strain evidence="4 5">KACC 21265</strain>
    </source>
</reference>
<evidence type="ECO:0000313" key="5">
    <source>
        <dbReference type="Proteomes" id="UP000464787"/>
    </source>
</evidence>
<dbReference type="AlphaFoldDB" id="A0A857IZ91"/>
<dbReference type="Gene3D" id="2.60.40.2070">
    <property type="match status" value="1"/>
</dbReference>
<organism evidence="4 5">
    <name type="scientific">Xylophilus rhododendri</name>
    <dbReference type="NCBI Taxonomy" id="2697032"/>
    <lineage>
        <taxon>Bacteria</taxon>
        <taxon>Pseudomonadati</taxon>
        <taxon>Pseudomonadota</taxon>
        <taxon>Betaproteobacteria</taxon>
        <taxon>Burkholderiales</taxon>
        <taxon>Xylophilus</taxon>
    </lineage>
</organism>
<dbReference type="GO" id="GO:0009297">
    <property type="term" value="P:pilus assembly"/>
    <property type="evidence" value="ECO:0007669"/>
    <property type="project" value="InterPro"/>
</dbReference>
<sequence>MCWADRHGPALRLFRLLSATALLAAAGIADAAAPVFMVLDASVNGAPSRLLMTVIRHPDGSFQAKAGELRALRIRVDGATGDERWVALDAIPGLRARYDEQHQAIDLQVADISLAPYVLGLGGRRRVTDLSLIRPTPGVVLNYGLFAAAASQQPSTLSGNFEAIGMTPLGNLSTSALYNSQAGSQSAGQQERTVRLDSAWRRVDPQAVRSYAVGDFVSGALGWSSAIRMAGLQVQSAFRQRADLVTWALPQFSGSAALPSTLDMYVNSMKVFSGQVPVGPFELQAPPFISGGDVRIVTTDANGRQLEVTQPYYVAPGLLRAGLSEYSLDIGAPRRRYGSASADYDALLAGAGSWRLGLDERTTVDTNVQATTDGLRLAGLGLVRAVGGYGAVTLAGSTSSYRSETAGYLKIQGDAQFHGVRAYLGAERAGERYYDLARVSLLREALQRQSAEPWTDLSARASAIDRAGLNFQPWFDAATSIGLNYSRIEGPQQRFRMLNLSVARRLGAGLSAYLTAYRDLEDRRNYGLYATLSFTLGGNARGSVGVERSGGRNSLAQQLSGNTGSGQGTLNWQLSDREYSQGDAWRSAALGWRASFADLRAQVDRIGPLTRTSAQVNGSLVAAGGDVFAANRIGEAFAIVHNAGPDTEIRQGGARVAVANSRGNALLPQLQPYSETTISIDPTGLPVGWEPEATQRVVAAAWRQGSIADFGVKPSFGAVVVLQDPLGQPLPVGRMVQVEGSAQAAMLGHDGEVYLKGLAADNRVSVDLGAGASCSAAFAYRADDRTLPSIGPLTCR</sequence>
<feature type="compositionally biased region" description="Polar residues" evidence="1">
    <location>
        <begin position="554"/>
        <end position="567"/>
    </location>
</feature>
<dbReference type="RefSeq" id="WP_160550304.1">
    <property type="nucleotide sequence ID" value="NZ_CP047650.1"/>
</dbReference>
<dbReference type="EMBL" id="CP047650">
    <property type="protein sequence ID" value="QHI96786.1"/>
    <property type="molecule type" value="Genomic_DNA"/>
</dbReference>
<feature type="chain" id="PRO_5032500365" evidence="2">
    <location>
        <begin position="32"/>
        <end position="796"/>
    </location>
</feature>
<keyword evidence="5" id="KW-1185">Reference proteome</keyword>
<evidence type="ECO:0000259" key="3">
    <source>
        <dbReference type="Pfam" id="PF13953"/>
    </source>
</evidence>
<dbReference type="GO" id="GO:0009279">
    <property type="term" value="C:cell outer membrane"/>
    <property type="evidence" value="ECO:0007669"/>
    <property type="project" value="TreeGrafter"/>
</dbReference>
<dbReference type="Proteomes" id="UP000464787">
    <property type="component" value="Chromosome"/>
</dbReference>
<keyword evidence="2" id="KW-0732">Signal</keyword>
<dbReference type="PANTHER" id="PTHR30451">
    <property type="entry name" value="OUTER MEMBRANE USHER PROTEIN"/>
    <property type="match status" value="1"/>
</dbReference>
<dbReference type="Gene3D" id="2.60.40.3110">
    <property type="match status" value="1"/>
</dbReference>
<name>A0A857IZ91_9BURK</name>
<dbReference type="InterPro" id="IPR025949">
    <property type="entry name" value="PapC-like_C"/>
</dbReference>
<dbReference type="GO" id="GO:0015473">
    <property type="term" value="F:fimbrial usher porin activity"/>
    <property type="evidence" value="ECO:0007669"/>
    <property type="project" value="InterPro"/>
</dbReference>
<feature type="domain" description="PapC-like C-terminal" evidence="3">
    <location>
        <begin position="721"/>
        <end position="780"/>
    </location>
</feature>
<dbReference type="PANTHER" id="PTHR30451:SF5">
    <property type="entry name" value="SLR0019 PROTEIN"/>
    <property type="match status" value="1"/>
</dbReference>
<proteinExistence type="predicted"/>
<dbReference type="Gene3D" id="2.60.40.2610">
    <property type="entry name" value="Outer membrane usher protein FimD, plug domain"/>
    <property type="match status" value="1"/>
</dbReference>
<evidence type="ECO:0000313" key="4">
    <source>
        <dbReference type="EMBL" id="QHI96786.1"/>
    </source>
</evidence>
<gene>
    <name evidence="4" type="ORF">GT347_01530</name>
</gene>
<dbReference type="InterPro" id="IPR042186">
    <property type="entry name" value="FimD_plug_dom"/>
</dbReference>
<accession>A0A857IZ91</accession>
<evidence type="ECO:0000256" key="1">
    <source>
        <dbReference type="SAM" id="MobiDB-lite"/>
    </source>
</evidence>
<feature type="signal peptide" evidence="2">
    <location>
        <begin position="1"/>
        <end position="31"/>
    </location>
</feature>
<feature type="region of interest" description="Disordered" evidence="1">
    <location>
        <begin position="547"/>
        <end position="567"/>
    </location>
</feature>
<dbReference type="InterPro" id="IPR000015">
    <property type="entry name" value="Fimb_usher"/>
</dbReference>
<evidence type="ECO:0000256" key="2">
    <source>
        <dbReference type="SAM" id="SignalP"/>
    </source>
</evidence>
<dbReference type="Pfam" id="PF00577">
    <property type="entry name" value="Usher"/>
    <property type="match status" value="1"/>
</dbReference>
<dbReference type="InterPro" id="IPR043142">
    <property type="entry name" value="PapC-like_C_sf"/>
</dbReference>
<dbReference type="Pfam" id="PF13953">
    <property type="entry name" value="PapC_C"/>
    <property type="match status" value="1"/>
</dbReference>
<dbReference type="KEGG" id="xyk:GT347_01530"/>